<keyword evidence="3" id="KW-1185">Reference proteome</keyword>
<feature type="region of interest" description="Disordered" evidence="1">
    <location>
        <begin position="47"/>
        <end position="76"/>
    </location>
</feature>
<reference evidence="2" key="1">
    <citation type="submission" date="2020-07" db="EMBL/GenBank/DDBJ databases">
        <title>The High-quality genome of the commercially important snow crab, Chionoecetes opilio.</title>
        <authorList>
            <person name="Jeong J.-H."/>
            <person name="Ryu S."/>
        </authorList>
    </citation>
    <scope>NUCLEOTIDE SEQUENCE</scope>
    <source>
        <strain evidence="2">MADBK_172401_WGS</strain>
        <tissue evidence="2">Digestive gland</tissue>
    </source>
</reference>
<dbReference type="EMBL" id="JACEEZ010001691">
    <property type="protein sequence ID" value="KAG0728901.1"/>
    <property type="molecule type" value="Genomic_DNA"/>
</dbReference>
<evidence type="ECO:0000313" key="2">
    <source>
        <dbReference type="EMBL" id="KAG0728901.1"/>
    </source>
</evidence>
<feature type="region of interest" description="Disordered" evidence="1">
    <location>
        <begin position="1"/>
        <end position="21"/>
    </location>
</feature>
<sequence>MRSHDRSHGHGSRGRGGHVLDLHQVEEEAARDEEYRLLRECEPMTAGRNERTGTARLRQYSRCGATSPAKGTSSFTPVTRNTRLVIPAALRRAVLANLHAGTRAGLYAKQGEAVSLLARD</sequence>
<evidence type="ECO:0000313" key="3">
    <source>
        <dbReference type="Proteomes" id="UP000770661"/>
    </source>
</evidence>
<gene>
    <name evidence="2" type="ORF">GWK47_031493</name>
</gene>
<name>A0A8J4YV28_CHIOP</name>
<evidence type="ECO:0000256" key="1">
    <source>
        <dbReference type="SAM" id="MobiDB-lite"/>
    </source>
</evidence>
<accession>A0A8J4YV28</accession>
<protein>
    <submittedName>
        <fullName evidence="2">Uncharacterized protein</fullName>
    </submittedName>
</protein>
<proteinExistence type="predicted"/>
<comment type="caution">
    <text evidence="2">The sequence shown here is derived from an EMBL/GenBank/DDBJ whole genome shotgun (WGS) entry which is preliminary data.</text>
</comment>
<organism evidence="2 3">
    <name type="scientific">Chionoecetes opilio</name>
    <name type="common">Atlantic snow crab</name>
    <name type="synonym">Cancer opilio</name>
    <dbReference type="NCBI Taxonomy" id="41210"/>
    <lineage>
        <taxon>Eukaryota</taxon>
        <taxon>Metazoa</taxon>
        <taxon>Ecdysozoa</taxon>
        <taxon>Arthropoda</taxon>
        <taxon>Crustacea</taxon>
        <taxon>Multicrustacea</taxon>
        <taxon>Malacostraca</taxon>
        <taxon>Eumalacostraca</taxon>
        <taxon>Eucarida</taxon>
        <taxon>Decapoda</taxon>
        <taxon>Pleocyemata</taxon>
        <taxon>Brachyura</taxon>
        <taxon>Eubrachyura</taxon>
        <taxon>Majoidea</taxon>
        <taxon>Majidae</taxon>
        <taxon>Chionoecetes</taxon>
    </lineage>
</organism>
<dbReference type="Proteomes" id="UP000770661">
    <property type="component" value="Unassembled WGS sequence"/>
</dbReference>
<dbReference type="AlphaFoldDB" id="A0A8J4YV28"/>